<evidence type="ECO:0000259" key="3">
    <source>
        <dbReference type="Pfam" id="PF00149"/>
    </source>
</evidence>
<gene>
    <name evidence="4" type="ORF">DERYTH_LOCUS4582</name>
</gene>
<accession>A0A9N9APE3</accession>
<keyword evidence="2" id="KW-0378">Hydrolase</keyword>
<evidence type="ECO:0000256" key="1">
    <source>
        <dbReference type="ARBA" id="ARBA00022729"/>
    </source>
</evidence>
<dbReference type="Proteomes" id="UP000789405">
    <property type="component" value="Unassembled WGS sequence"/>
</dbReference>
<evidence type="ECO:0000313" key="4">
    <source>
        <dbReference type="EMBL" id="CAG8536174.1"/>
    </source>
</evidence>
<dbReference type="Pfam" id="PF00149">
    <property type="entry name" value="Metallophos"/>
    <property type="match status" value="1"/>
</dbReference>
<keyword evidence="5" id="KW-1185">Reference proteome</keyword>
<name>A0A9N9APE3_9GLOM</name>
<sequence>MNKSYADNKTSINGTINPTAAIPYPNTFSETYNVNKLDFLVIGDWGYQGNGSGQRSVADAMKNWAKQNNTQFVINVGDNFYQIDDNDYDGVLSVADPKFKTYWLDVYTERLAEIPWFTIAGNHDWYTNVSAQVDYYWLTDKRFFIPSLYYARISTFGKCNTKVAWIHIDTDPFAYNYSSLTDKNDLKVNLATMNVWTSDQLEDKLNWIEGQLKAVKDIKWIFVVGHHGLVGECSYPYYLPRLRSLLNKYRVTAYFAGHDHVLEMESANKTSHVTYFTSGAGSRFDLKGCKGSTWGYPGGTMGFLHVSIEEDSDQMYYEYVNATTAGQAPQVVKQGYINVRKDVNS</sequence>
<dbReference type="OrthoDB" id="411211at2759"/>
<dbReference type="InterPro" id="IPR051558">
    <property type="entry name" value="Metallophosphoesterase_PAP"/>
</dbReference>
<feature type="domain" description="Calcineurin-like phosphoesterase" evidence="3">
    <location>
        <begin position="39"/>
        <end position="261"/>
    </location>
</feature>
<keyword evidence="1" id="KW-0732">Signal</keyword>
<dbReference type="Gene3D" id="3.60.21.10">
    <property type="match status" value="1"/>
</dbReference>
<dbReference type="EMBL" id="CAJVPY010001779">
    <property type="protein sequence ID" value="CAG8536174.1"/>
    <property type="molecule type" value="Genomic_DNA"/>
</dbReference>
<reference evidence="4" key="1">
    <citation type="submission" date="2021-06" db="EMBL/GenBank/DDBJ databases">
        <authorList>
            <person name="Kallberg Y."/>
            <person name="Tangrot J."/>
            <person name="Rosling A."/>
        </authorList>
    </citation>
    <scope>NUCLEOTIDE SEQUENCE</scope>
    <source>
        <strain evidence="4">MA453B</strain>
    </source>
</reference>
<dbReference type="PANTHER" id="PTHR10161">
    <property type="entry name" value="TARTRATE-RESISTANT ACID PHOSPHATASE TYPE 5"/>
    <property type="match status" value="1"/>
</dbReference>
<dbReference type="InterPro" id="IPR029052">
    <property type="entry name" value="Metallo-depent_PP-like"/>
</dbReference>
<dbReference type="SUPFAM" id="SSF56300">
    <property type="entry name" value="Metallo-dependent phosphatases"/>
    <property type="match status" value="1"/>
</dbReference>
<dbReference type="InterPro" id="IPR004843">
    <property type="entry name" value="Calcineurin-like_PHP"/>
</dbReference>
<comment type="caution">
    <text evidence="4">The sequence shown here is derived from an EMBL/GenBank/DDBJ whole genome shotgun (WGS) entry which is preliminary data.</text>
</comment>
<evidence type="ECO:0000256" key="2">
    <source>
        <dbReference type="ARBA" id="ARBA00022801"/>
    </source>
</evidence>
<dbReference type="GO" id="GO:0016787">
    <property type="term" value="F:hydrolase activity"/>
    <property type="evidence" value="ECO:0007669"/>
    <property type="project" value="UniProtKB-KW"/>
</dbReference>
<protein>
    <submittedName>
        <fullName evidence="4">6853_t:CDS:1</fullName>
    </submittedName>
</protein>
<dbReference type="AlphaFoldDB" id="A0A9N9APE3"/>
<organism evidence="4 5">
    <name type="scientific">Dentiscutata erythropus</name>
    <dbReference type="NCBI Taxonomy" id="1348616"/>
    <lineage>
        <taxon>Eukaryota</taxon>
        <taxon>Fungi</taxon>
        <taxon>Fungi incertae sedis</taxon>
        <taxon>Mucoromycota</taxon>
        <taxon>Glomeromycotina</taxon>
        <taxon>Glomeromycetes</taxon>
        <taxon>Diversisporales</taxon>
        <taxon>Gigasporaceae</taxon>
        <taxon>Dentiscutata</taxon>
    </lineage>
</organism>
<dbReference type="PANTHER" id="PTHR10161:SF14">
    <property type="entry name" value="TARTRATE-RESISTANT ACID PHOSPHATASE TYPE 5"/>
    <property type="match status" value="1"/>
</dbReference>
<evidence type="ECO:0000313" key="5">
    <source>
        <dbReference type="Proteomes" id="UP000789405"/>
    </source>
</evidence>
<proteinExistence type="predicted"/>